<comment type="caution">
    <text evidence="1">The sequence shown here is derived from an EMBL/GenBank/DDBJ whole genome shotgun (WGS) entry which is preliminary data.</text>
</comment>
<protein>
    <submittedName>
        <fullName evidence="1">Uncharacterized protein</fullName>
    </submittedName>
</protein>
<name>X1MJC6_9ZZZZ</name>
<reference evidence="1" key="1">
    <citation type="journal article" date="2014" name="Front. Microbiol.">
        <title>High frequency of phylogenetically diverse reductive dehalogenase-homologous genes in deep subseafloor sedimentary metagenomes.</title>
        <authorList>
            <person name="Kawai M."/>
            <person name="Futagami T."/>
            <person name="Toyoda A."/>
            <person name="Takaki Y."/>
            <person name="Nishi S."/>
            <person name="Hori S."/>
            <person name="Arai W."/>
            <person name="Tsubouchi T."/>
            <person name="Morono Y."/>
            <person name="Uchiyama I."/>
            <person name="Ito T."/>
            <person name="Fujiyama A."/>
            <person name="Inagaki F."/>
            <person name="Takami H."/>
        </authorList>
    </citation>
    <scope>NUCLEOTIDE SEQUENCE</scope>
    <source>
        <strain evidence="1">Expedition CK06-06</strain>
    </source>
</reference>
<accession>X1MJC6</accession>
<dbReference type="AlphaFoldDB" id="X1MJC6"/>
<sequence length="61" mass="7229">MNEEKIKELLETEKKIVRAVCHNYLQQPMYGEKLQDTVIFHLENFTKNIISSLSDTEMKTQ</sequence>
<dbReference type="EMBL" id="BARV01006585">
    <property type="protein sequence ID" value="GAI14820.1"/>
    <property type="molecule type" value="Genomic_DNA"/>
</dbReference>
<organism evidence="1">
    <name type="scientific">marine sediment metagenome</name>
    <dbReference type="NCBI Taxonomy" id="412755"/>
    <lineage>
        <taxon>unclassified sequences</taxon>
        <taxon>metagenomes</taxon>
        <taxon>ecological metagenomes</taxon>
    </lineage>
</organism>
<evidence type="ECO:0000313" key="1">
    <source>
        <dbReference type="EMBL" id="GAI14820.1"/>
    </source>
</evidence>
<gene>
    <name evidence="1" type="ORF">S06H3_13485</name>
</gene>
<proteinExistence type="predicted"/>